<reference evidence="7 8" key="1">
    <citation type="submission" date="2019-10" db="EMBL/GenBank/DDBJ databases">
        <title>Whole genome shotgun sequence of Streptomyces angustmyceticus NBRC 3934.</title>
        <authorList>
            <person name="Hosoyama A."/>
            <person name="Ichikawa N."/>
            <person name="Kimura A."/>
            <person name="Kitahashi Y."/>
            <person name="Komaki H."/>
            <person name="Uohara A."/>
        </authorList>
    </citation>
    <scope>NUCLEOTIDE SEQUENCE [LARGE SCALE GENOMIC DNA]</scope>
    <source>
        <strain evidence="7 8">NBRC 3934</strain>
    </source>
</reference>
<feature type="transmembrane region" description="Helical" evidence="6">
    <location>
        <begin position="312"/>
        <end position="331"/>
    </location>
</feature>
<dbReference type="Proteomes" id="UP000325598">
    <property type="component" value="Unassembled WGS sequence"/>
</dbReference>
<sequence length="582" mass="60803">MVGGRRQRPLRQRGACAPPGRTTHPMDMSAGERKGLSLFALIMIGIGSIFGSGWLFGAGSAAQVAGPAAVVAWVIGVIFIGMIAMSYAEVGSAYPIPGGMARYGHLSHGPVLGFLTGWAVWIATASLIPIESIAATQYMTSWSFGWAQGLVDPATHQLTLSGTAVALVLTLALWLTCFWSVQLLARANTVLTLVKFAIPVLAVLALIGSGFHPSNFTAHGGFAPYGWPAVLTAVTTCGVVFAFNGFQAVVNLGGAAKNPGRAIPLALVGALSLGLVIYLALQVSYLGSVPPELLARSGGWQGVNLNSPFADLAGLLMLHWVVTMLQFGAFISPAGSNIANVASAAYMVTNLAETGFFPRKLAAVHPRYGTARPAMWLNLAFSVVLLVTVGRSWQALAGVVSAAMVISYLIGPIAVGVLRRTRPDLPRPFRLPAAGVLCPVTFAFAACALYWSKWPETGKITVLTLVAAPVAALVLRRRARSASGGRQAGLLRQFAPAWWMIAFLLWTAAVSALGGKDFGGRDVLPGELGTVLIAVTAPLFYFWAVRSGVRAHAQGLTGDPTPAEAAPAPAATDDDARPMASV</sequence>
<dbReference type="Gene3D" id="1.20.1740.10">
    <property type="entry name" value="Amino acid/polyamine transporter I"/>
    <property type="match status" value="1"/>
</dbReference>
<feature type="transmembrane region" description="Helical" evidence="6">
    <location>
        <begin position="193"/>
        <end position="213"/>
    </location>
</feature>
<evidence type="ECO:0000256" key="1">
    <source>
        <dbReference type="ARBA" id="ARBA00004141"/>
    </source>
</evidence>
<feature type="transmembrane region" description="Helical" evidence="6">
    <location>
        <begin position="431"/>
        <end position="451"/>
    </location>
</feature>
<feature type="transmembrane region" description="Helical" evidence="6">
    <location>
        <begin position="36"/>
        <end position="56"/>
    </location>
</feature>
<comment type="caution">
    <text evidence="7">The sequence shown here is derived from an EMBL/GenBank/DDBJ whole genome shotgun (WGS) entry which is preliminary data.</text>
</comment>
<dbReference type="Pfam" id="PF13520">
    <property type="entry name" value="AA_permease_2"/>
    <property type="match status" value="1"/>
</dbReference>
<dbReference type="EMBL" id="BLAG01000004">
    <property type="protein sequence ID" value="GES27678.1"/>
    <property type="molecule type" value="Genomic_DNA"/>
</dbReference>
<feature type="transmembrane region" description="Helical" evidence="6">
    <location>
        <begin position="375"/>
        <end position="393"/>
    </location>
</feature>
<gene>
    <name evidence="7" type="ORF">San01_01640</name>
</gene>
<evidence type="ECO:0000256" key="2">
    <source>
        <dbReference type="ARBA" id="ARBA00022692"/>
    </source>
</evidence>
<feature type="transmembrane region" description="Helical" evidence="6">
    <location>
        <begin position="262"/>
        <end position="281"/>
    </location>
</feature>
<feature type="transmembrane region" description="Helical" evidence="6">
    <location>
        <begin position="68"/>
        <end position="90"/>
    </location>
</feature>
<evidence type="ECO:0000256" key="6">
    <source>
        <dbReference type="SAM" id="Phobius"/>
    </source>
</evidence>
<feature type="region of interest" description="Disordered" evidence="5">
    <location>
        <begin position="554"/>
        <end position="582"/>
    </location>
</feature>
<evidence type="ECO:0000256" key="5">
    <source>
        <dbReference type="SAM" id="MobiDB-lite"/>
    </source>
</evidence>
<feature type="transmembrane region" description="Helical" evidence="6">
    <location>
        <begin position="526"/>
        <end position="544"/>
    </location>
</feature>
<feature type="transmembrane region" description="Helical" evidence="6">
    <location>
        <begin position="225"/>
        <end position="250"/>
    </location>
</feature>
<dbReference type="GO" id="GO:0016020">
    <property type="term" value="C:membrane"/>
    <property type="evidence" value="ECO:0007669"/>
    <property type="project" value="UniProtKB-SubCell"/>
</dbReference>
<dbReference type="GO" id="GO:0022857">
    <property type="term" value="F:transmembrane transporter activity"/>
    <property type="evidence" value="ECO:0007669"/>
    <property type="project" value="InterPro"/>
</dbReference>
<feature type="transmembrane region" description="Helical" evidence="6">
    <location>
        <begin position="158"/>
        <end position="181"/>
    </location>
</feature>
<evidence type="ECO:0000256" key="3">
    <source>
        <dbReference type="ARBA" id="ARBA00022989"/>
    </source>
</evidence>
<feature type="region of interest" description="Disordered" evidence="5">
    <location>
        <begin position="1"/>
        <end position="27"/>
    </location>
</feature>
<keyword evidence="4 6" id="KW-0472">Membrane</keyword>
<keyword evidence="8" id="KW-1185">Reference proteome</keyword>
<comment type="subcellular location">
    <subcellularLocation>
        <location evidence="1">Membrane</location>
        <topology evidence="1">Multi-pass membrane protein</topology>
    </subcellularLocation>
</comment>
<accession>A0A5J4LAL0</accession>
<evidence type="ECO:0000313" key="8">
    <source>
        <dbReference type="Proteomes" id="UP000325598"/>
    </source>
</evidence>
<dbReference type="PANTHER" id="PTHR47547:SF1">
    <property type="entry name" value="ASPARTATE-PROTON SYMPORTER"/>
    <property type="match status" value="1"/>
</dbReference>
<feature type="transmembrane region" description="Helical" evidence="6">
    <location>
        <begin position="399"/>
        <end position="419"/>
    </location>
</feature>
<feature type="compositionally biased region" description="Low complexity" evidence="5">
    <location>
        <begin position="559"/>
        <end position="571"/>
    </location>
</feature>
<dbReference type="PANTHER" id="PTHR47547">
    <property type="match status" value="1"/>
</dbReference>
<feature type="transmembrane region" description="Helical" evidence="6">
    <location>
        <begin position="457"/>
        <end position="475"/>
    </location>
</feature>
<evidence type="ECO:0000256" key="4">
    <source>
        <dbReference type="ARBA" id="ARBA00023136"/>
    </source>
</evidence>
<dbReference type="InterPro" id="IPR052962">
    <property type="entry name" value="AA_Transporter_AGT"/>
</dbReference>
<protein>
    <submittedName>
        <fullName evidence="7">Amino acid:proton symporter</fullName>
    </submittedName>
</protein>
<keyword evidence="2 6" id="KW-0812">Transmembrane</keyword>
<dbReference type="InterPro" id="IPR002293">
    <property type="entry name" value="AA/rel_permease1"/>
</dbReference>
<feature type="transmembrane region" description="Helical" evidence="6">
    <location>
        <begin position="496"/>
        <end position="514"/>
    </location>
</feature>
<proteinExistence type="predicted"/>
<name>A0A5J4LAL0_9ACTN</name>
<evidence type="ECO:0000313" key="7">
    <source>
        <dbReference type="EMBL" id="GES27678.1"/>
    </source>
</evidence>
<keyword evidence="3 6" id="KW-1133">Transmembrane helix</keyword>
<organism evidence="7 8">
    <name type="scientific">Streptomyces angustmyceticus</name>
    <dbReference type="NCBI Taxonomy" id="285578"/>
    <lineage>
        <taxon>Bacteria</taxon>
        <taxon>Bacillati</taxon>
        <taxon>Actinomycetota</taxon>
        <taxon>Actinomycetes</taxon>
        <taxon>Kitasatosporales</taxon>
        <taxon>Streptomycetaceae</taxon>
        <taxon>Streptomyces</taxon>
    </lineage>
</organism>
<feature type="transmembrane region" description="Helical" evidence="6">
    <location>
        <begin position="111"/>
        <end position="138"/>
    </location>
</feature>
<feature type="compositionally biased region" description="Basic residues" evidence="5">
    <location>
        <begin position="1"/>
        <end position="11"/>
    </location>
</feature>
<dbReference type="AlphaFoldDB" id="A0A5J4LAL0"/>